<sequence>MANPIHPPTLDDYRRMFDAGQLRGVSGVIATDINDLAADHPLRVDHQRKKNLREAARLEVSQRVKRLTTSKDAAPTVRKRKYVDKRSKRPW</sequence>
<feature type="region of interest" description="Disordered" evidence="1">
    <location>
        <begin position="69"/>
        <end position="91"/>
    </location>
</feature>
<accession>A0A5P0JEQ3</accession>
<protein>
    <submittedName>
        <fullName evidence="2">Uncharacterized protein</fullName>
    </submittedName>
</protein>
<gene>
    <name evidence="2" type="ORF">EIZ93_23990</name>
</gene>
<dbReference type="RefSeq" id="WP_152932283.1">
    <property type="nucleotide sequence ID" value="NZ_RYCF01000168.1"/>
</dbReference>
<organism evidence="2 3">
    <name type="scientific">Escherichia coli</name>
    <dbReference type="NCBI Taxonomy" id="562"/>
    <lineage>
        <taxon>Bacteria</taxon>
        <taxon>Pseudomonadati</taxon>
        <taxon>Pseudomonadota</taxon>
        <taxon>Gammaproteobacteria</taxon>
        <taxon>Enterobacterales</taxon>
        <taxon>Enterobacteriaceae</taxon>
        <taxon>Escherichia</taxon>
    </lineage>
</organism>
<dbReference type="Proteomes" id="UP000359125">
    <property type="component" value="Unassembled WGS sequence"/>
</dbReference>
<dbReference type="EMBL" id="RYCF01000168">
    <property type="protein sequence ID" value="MQK27266.1"/>
    <property type="molecule type" value="Genomic_DNA"/>
</dbReference>
<dbReference type="AlphaFoldDB" id="A0A5P0JEQ3"/>
<comment type="caution">
    <text evidence="2">The sequence shown here is derived from an EMBL/GenBank/DDBJ whole genome shotgun (WGS) entry which is preliminary data.</text>
</comment>
<evidence type="ECO:0000256" key="1">
    <source>
        <dbReference type="SAM" id="MobiDB-lite"/>
    </source>
</evidence>
<proteinExistence type="predicted"/>
<reference evidence="2 3" key="1">
    <citation type="journal article" date="2019" name="Environ. Health Perspect.">
        <title>Inter-host Transmission of Carbapenemase-Producing Escherichia coli among Humans and Backyard Animals.</title>
        <authorList>
            <person name="Li J."/>
            <person name="Bi Z."/>
            <person name="Ma S."/>
            <person name="Chen B."/>
            <person name="Cai C."/>
            <person name="He J."/>
            <person name="Schwarz S."/>
            <person name="Sun C."/>
            <person name="Zhou Y."/>
            <person name="Yin J."/>
            <person name="Hulth A."/>
            <person name="Wang Y."/>
            <person name="Shen Z."/>
            <person name="Wang S."/>
            <person name="Wu C."/>
            <person name="Nilsson L.E."/>
            <person name="Walsh T.R."/>
            <person name="Borjesson S."/>
            <person name="Shen J."/>
            <person name="Sun Q."/>
            <person name="Wang Y."/>
        </authorList>
    </citation>
    <scope>NUCLEOTIDE SEQUENCE [LARGE SCALE GENOMIC DNA]</scope>
    <source>
        <strain evidence="2 3">A016f</strain>
    </source>
</reference>
<feature type="compositionally biased region" description="Basic residues" evidence="1">
    <location>
        <begin position="77"/>
        <end position="91"/>
    </location>
</feature>
<evidence type="ECO:0000313" key="3">
    <source>
        <dbReference type="Proteomes" id="UP000359125"/>
    </source>
</evidence>
<evidence type="ECO:0000313" key="2">
    <source>
        <dbReference type="EMBL" id="MQK27266.1"/>
    </source>
</evidence>
<name>A0A5P0JEQ3_ECOLX</name>